<evidence type="ECO:0000259" key="2">
    <source>
        <dbReference type="Pfam" id="PF13472"/>
    </source>
</evidence>
<dbReference type="InterPro" id="IPR051934">
    <property type="entry name" value="Phage_Tail_Fiber_Structural"/>
</dbReference>
<dbReference type="Gene3D" id="3.40.50.1110">
    <property type="entry name" value="SGNH hydrolase"/>
    <property type="match status" value="1"/>
</dbReference>
<dbReference type="Proteomes" id="UP000824410">
    <property type="component" value="Unassembled WGS sequence"/>
</dbReference>
<dbReference type="InterPro" id="IPR022225">
    <property type="entry name" value="Phage_tail_fibre_N"/>
</dbReference>
<feature type="domain" description="Phage tail fibre protein N-terminal" evidence="1">
    <location>
        <begin position="3"/>
        <end position="149"/>
    </location>
</feature>
<dbReference type="PANTHER" id="PTHR35191:SF1">
    <property type="entry name" value="PROPHAGE SIDE TAIL FIBER PROTEIN HOMOLOG STFQ-RELATED"/>
    <property type="match status" value="1"/>
</dbReference>
<dbReference type="AlphaFoldDB" id="A0AAP2NWM6"/>
<dbReference type="Pfam" id="PF18668">
    <property type="entry name" value="Tail_spike_N"/>
    <property type="match status" value="1"/>
</dbReference>
<evidence type="ECO:0000259" key="1">
    <source>
        <dbReference type="Pfam" id="PF12571"/>
    </source>
</evidence>
<dbReference type="GO" id="GO:0016788">
    <property type="term" value="F:hydrolase activity, acting on ester bonds"/>
    <property type="evidence" value="ECO:0007669"/>
    <property type="project" value="UniProtKB-ARBA"/>
</dbReference>
<sequence length="1213" mass="132525">MKPFYTILTNYGKTALAEALAAQKPLEIPHMAAGDGGGAYYEPVEAQTNLRHELWRGDLNDLRADEDIQGQVIAEAIIPIGIDGDWTVREIGLFDKLGGLIAVGKYPEEYIPSALSGAKKQIYIRIIIKIDNVAALSLNVNHDVVIASKAFVLEKGYGVCGSFELGLPHAPALENAYQLVFFEAENQLYRWMGEYPKAVPAKSTPSSTGGIGDGKWKAIAGSQGQIDINQHNHDPLAHPELRQEMQKSVTLHNQDASAHPALHDFLAGETSRIETKIDSLNEISLATGRIYKNTTDGLQGSQNGEHFKVIGSGADFVELYLNDNGQAKYIASQPRTSAVKGVNILYDAMNEISGHNDGRAFGINLFFNSGNGNFKTENNLGLTTPVAYSDKGSSAYFITKQYPVSQLPIMKGAALFCSALAYSEAAFKDFTVYFRKGASVVSSKNMRSRQAGKEVLNLFIDIPSVDFDIIEFRIAKEQNGDNGLLELGGFSASYGIYADFNSAQIPANRYTSGNLLWDAHNEYSSSMGADVIDWFLGAKATFVDDVNMGPHTLEVTERLYKHYNITHLSLIPDVPIYAGATVYSSVSGATLYAQYLKDGQYLTTPRQTLNAGMNQVVLKTVLSQSPDIIRFLVEPVTGAKTRINDFFVSYDAMNNKQSGGIPARYRYLTHHAPQNLLWDSFGEVSANYPELSREWFSKGSLTPLFREGQFLTGRFVTFASGAGRLAKSYNLSHVDLTKQDALAVSCRLHVESGSCKFYAQFMKNSEYLYVPQKEFGVGTHQVNFLVKLGDIPTHLNFLFDTTAGTRIEVTNFGLAFGLNVERMSAPLPVAYLPSSKGIAESESTYPLRNFKVKSEQLKLNKVLSGESSGVSSGYITPTLLNVGFVGDSWTHAYNRYSGSLAIQLASQFGDAGAGWISFGAFNRLTPTKWLGQNGNIRPHLYRVQYDDDAKWNKGIYANCPTPDICTAGSDTVGAKIIVNGVKPIKKADLLYIPSSGSFDYRFDGGDWITVETSGSEAVNVISLSNIPTGNSWTFELVVKSGLCLISGMNVIQSDSGVLCHKLGATGSRALDWATQDNEAMIASFKALSLDTAFIMLATNDQGSGVTPDSFRGYIQTIVQRLRKANPAIDICLVAPCENIRTDNAFPMQSYTRQVQTLAETYDCGFIDLQLSFGADPNYYAATGVNPLFNADKIHPEPATGGRLISAAILRHLQ</sequence>
<evidence type="ECO:0000259" key="3">
    <source>
        <dbReference type="Pfam" id="PF18668"/>
    </source>
</evidence>
<accession>A0AAP2NWM6</accession>
<dbReference type="InterPro" id="IPR040775">
    <property type="entry name" value="Tail_spike_N"/>
</dbReference>
<dbReference type="Pfam" id="PF12571">
    <property type="entry name" value="Phage_tail_fib"/>
    <property type="match status" value="1"/>
</dbReference>
<dbReference type="InterPro" id="IPR013830">
    <property type="entry name" value="SGNH_hydro"/>
</dbReference>
<organism evidence="4 5">
    <name type="scientific">Providencia rettgeri</name>
    <dbReference type="NCBI Taxonomy" id="587"/>
    <lineage>
        <taxon>Bacteria</taxon>
        <taxon>Pseudomonadati</taxon>
        <taxon>Pseudomonadota</taxon>
        <taxon>Gammaproteobacteria</taxon>
        <taxon>Enterobacterales</taxon>
        <taxon>Morganellaceae</taxon>
        <taxon>Providencia</taxon>
    </lineage>
</organism>
<evidence type="ECO:0000313" key="4">
    <source>
        <dbReference type="EMBL" id="MBX6981272.1"/>
    </source>
</evidence>
<dbReference type="Pfam" id="PF13472">
    <property type="entry name" value="Lipase_GDSL_2"/>
    <property type="match status" value="1"/>
</dbReference>
<dbReference type="Gene3D" id="2.10.10.80">
    <property type="match status" value="1"/>
</dbReference>
<dbReference type="Gene3D" id="2.60.120.1360">
    <property type="match status" value="1"/>
</dbReference>
<dbReference type="PANTHER" id="PTHR35191">
    <property type="entry name" value="PROPHAGE SIDE TAIL FIBER PROTEIN HOMOLOG STFQ-RELATED"/>
    <property type="match status" value="1"/>
</dbReference>
<reference evidence="4" key="1">
    <citation type="submission" date="2019-02" db="EMBL/GenBank/DDBJ databases">
        <title>Genomic characterization of isolates from hospital effluents in KZN, South Africa.</title>
        <authorList>
            <person name="Ntshobeni N."/>
            <person name="Allam M."/>
            <person name="Ismail A."/>
            <person name="Amoako D."/>
            <person name="Essack S."/>
            <person name="Chenia H."/>
        </authorList>
    </citation>
    <scope>NUCLEOTIDE SEQUENCE</scope>
    <source>
        <strain evidence="4">AFE97_S1</strain>
    </source>
</reference>
<evidence type="ECO:0000313" key="5">
    <source>
        <dbReference type="Proteomes" id="UP000824410"/>
    </source>
</evidence>
<protein>
    <recommendedName>
        <fullName evidence="6">SGNH hydrolase-type esterase domain-containing protein</fullName>
    </recommendedName>
</protein>
<dbReference type="SUPFAM" id="SSF52266">
    <property type="entry name" value="SGNH hydrolase"/>
    <property type="match status" value="1"/>
</dbReference>
<proteinExistence type="predicted"/>
<name>A0AAP2NWM6_PRORE</name>
<feature type="domain" description="SGNH hydrolase-type esterase" evidence="2">
    <location>
        <begin position="1062"/>
        <end position="1198"/>
    </location>
</feature>
<feature type="domain" description="Tail spike TSP1/Gp66 N-terminal" evidence="3">
    <location>
        <begin position="176"/>
        <end position="219"/>
    </location>
</feature>
<evidence type="ECO:0008006" key="6">
    <source>
        <dbReference type="Google" id="ProtNLM"/>
    </source>
</evidence>
<dbReference type="RefSeq" id="WP_131680074.1">
    <property type="nucleotide sequence ID" value="NZ_SHDG01000003.1"/>
</dbReference>
<dbReference type="InterPro" id="IPR036514">
    <property type="entry name" value="SGNH_hydro_sf"/>
</dbReference>
<gene>
    <name evidence="4" type="ORF">EX242_13510</name>
</gene>
<comment type="caution">
    <text evidence="4">The sequence shown here is derived from an EMBL/GenBank/DDBJ whole genome shotgun (WGS) entry which is preliminary data.</text>
</comment>
<dbReference type="EMBL" id="SHDO01000011">
    <property type="protein sequence ID" value="MBX6981272.1"/>
    <property type="molecule type" value="Genomic_DNA"/>
</dbReference>